<dbReference type="EMBL" id="SLZW01000001">
    <property type="protein sequence ID" value="TCS65091.1"/>
    <property type="molecule type" value="Genomic_DNA"/>
</dbReference>
<feature type="domain" description="CN hydrolase" evidence="3">
    <location>
        <begin position="5"/>
        <end position="251"/>
    </location>
</feature>
<sequence>MAEVFTAACVQVNAGEDMDDNIAHACALARRARDAGADFIAMPENVAMMTWGADNVRARAFDEDSHPALAAFRALAQETEAWILAGTLAVAVGDKVANRSILISPQGTVTARYDKIHMFDVDLGGGESYRESATFAPGAAAVLAELPWGKLGMSVCYDLRFPHLYRTLARRGADFFAVPAAFTQVTGQAHWHVLQRARAIENGCYVIAPAQCGVHVNDRRTYGHSLIVSPWGEVLGDGGVDPGFIVVPIDPGQITEARRKIPSLRHDRPF</sequence>
<proteinExistence type="inferred from homology"/>
<dbReference type="CDD" id="cd07572">
    <property type="entry name" value="nit"/>
    <property type="match status" value="1"/>
</dbReference>
<dbReference type="SUPFAM" id="SSF56317">
    <property type="entry name" value="Carbon-nitrogen hydrolase"/>
    <property type="match status" value="1"/>
</dbReference>
<name>A0A4V2UPA0_9PROT</name>
<comment type="caution">
    <text evidence="4">The sequence shown here is derived from an EMBL/GenBank/DDBJ whole genome shotgun (WGS) entry which is preliminary data.</text>
</comment>
<keyword evidence="5" id="KW-1185">Reference proteome</keyword>
<comment type="similarity">
    <text evidence="1">Belongs to the carbon-nitrogen hydrolase superfamily. NIT1/NIT2 family.</text>
</comment>
<dbReference type="Gene3D" id="3.60.110.10">
    <property type="entry name" value="Carbon-nitrogen hydrolase"/>
    <property type="match status" value="1"/>
</dbReference>
<evidence type="ECO:0000259" key="3">
    <source>
        <dbReference type="PROSITE" id="PS50263"/>
    </source>
</evidence>
<gene>
    <name evidence="4" type="ORF">EDD55_101425</name>
</gene>
<dbReference type="PANTHER" id="PTHR23088:SF27">
    <property type="entry name" value="DEAMINATED GLUTATHIONE AMIDASE"/>
    <property type="match status" value="1"/>
</dbReference>
<organism evidence="4 5">
    <name type="scientific">Varunaivibrio sulfuroxidans</name>
    <dbReference type="NCBI Taxonomy" id="1773489"/>
    <lineage>
        <taxon>Bacteria</taxon>
        <taxon>Pseudomonadati</taxon>
        <taxon>Pseudomonadota</taxon>
        <taxon>Alphaproteobacteria</taxon>
        <taxon>Rhodospirillales</taxon>
        <taxon>Magnetovibrionaceae</taxon>
        <taxon>Varunaivibrio</taxon>
    </lineage>
</organism>
<keyword evidence="2 4" id="KW-0378">Hydrolase</keyword>
<dbReference type="InterPro" id="IPR001110">
    <property type="entry name" value="UPF0012_CS"/>
</dbReference>
<evidence type="ECO:0000256" key="2">
    <source>
        <dbReference type="ARBA" id="ARBA00022801"/>
    </source>
</evidence>
<dbReference type="InterPro" id="IPR003010">
    <property type="entry name" value="C-N_Hydrolase"/>
</dbReference>
<evidence type="ECO:0000313" key="4">
    <source>
        <dbReference type="EMBL" id="TCS65091.1"/>
    </source>
</evidence>
<dbReference type="PANTHER" id="PTHR23088">
    <property type="entry name" value="NITRILASE-RELATED"/>
    <property type="match status" value="1"/>
</dbReference>
<reference evidence="4 5" key="1">
    <citation type="submission" date="2019-03" db="EMBL/GenBank/DDBJ databases">
        <title>Genomic Encyclopedia of Type Strains, Phase IV (KMG-IV): sequencing the most valuable type-strain genomes for metagenomic binning, comparative biology and taxonomic classification.</title>
        <authorList>
            <person name="Goeker M."/>
        </authorList>
    </citation>
    <scope>NUCLEOTIDE SEQUENCE [LARGE SCALE GENOMIC DNA]</scope>
    <source>
        <strain evidence="4 5">DSM 101688</strain>
    </source>
</reference>
<dbReference type="PROSITE" id="PS01227">
    <property type="entry name" value="UPF0012"/>
    <property type="match status" value="1"/>
</dbReference>
<dbReference type="OrthoDB" id="9811121at2"/>
<accession>A0A4V2UPA0</accession>
<protein>
    <submittedName>
        <fullName evidence="4">Putative amidohydrolase</fullName>
    </submittedName>
</protein>
<dbReference type="AlphaFoldDB" id="A0A4V2UPA0"/>
<evidence type="ECO:0000256" key="1">
    <source>
        <dbReference type="ARBA" id="ARBA00010613"/>
    </source>
</evidence>
<dbReference type="Proteomes" id="UP000295304">
    <property type="component" value="Unassembled WGS sequence"/>
</dbReference>
<dbReference type="PROSITE" id="PS50263">
    <property type="entry name" value="CN_HYDROLASE"/>
    <property type="match status" value="1"/>
</dbReference>
<dbReference type="GO" id="GO:0016811">
    <property type="term" value="F:hydrolase activity, acting on carbon-nitrogen (but not peptide) bonds, in linear amides"/>
    <property type="evidence" value="ECO:0007669"/>
    <property type="project" value="InterPro"/>
</dbReference>
<dbReference type="InterPro" id="IPR036526">
    <property type="entry name" value="C-N_Hydrolase_sf"/>
</dbReference>
<dbReference type="RefSeq" id="WP_132937802.1">
    <property type="nucleotide sequence ID" value="NZ_CP119676.1"/>
</dbReference>
<dbReference type="Pfam" id="PF00795">
    <property type="entry name" value="CN_hydrolase"/>
    <property type="match status" value="1"/>
</dbReference>
<evidence type="ECO:0000313" key="5">
    <source>
        <dbReference type="Proteomes" id="UP000295304"/>
    </source>
</evidence>
<dbReference type="InterPro" id="IPR045254">
    <property type="entry name" value="Nit1/2_C-N_Hydrolase"/>
</dbReference>